<accession>A0A1J4K2L4</accession>
<evidence type="ECO:0000256" key="6">
    <source>
        <dbReference type="SAM" id="MobiDB-lite"/>
    </source>
</evidence>
<dbReference type="VEuPathDB" id="TrichDB:TRFO_28632"/>
<evidence type="ECO:0000256" key="5">
    <source>
        <dbReference type="PROSITE-ProRule" id="PRU00103"/>
    </source>
</evidence>
<feature type="region of interest" description="Disordered" evidence="6">
    <location>
        <begin position="331"/>
        <end position="355"/>
    </location>
</feature>
<keyword evidence="9" id="KW-1185">Reference proteome</keyword>
<keyword evidence="4" id="KW-0206">Cytoskeleton</keyword>
<dbReference type="SUPFAM" id="SSF48371">
    <property type="entry name" value="ARM repeat"/>
    <property type="match status" value="1"/>
</dbReference>
<dbReference type="GO" id="GO:0000278">
    <property type="term" value="P:mitotic cell cycle"/>
    <property type="evidence" value="ECO:0007669"/>
    <property type="project" value="UniProtKB-ARBA"/>
</dbReference>
<evidence type="ECO:0000256" key="3">
    <source>
        <dbReference type="ARBA" id="ARBA00022737"/>
    </source>
</evidence>
<dbReference type="GO" id="GO:1902903">
    <property type="term" value="P:regulation of supramolecular fiber organization"/>
    <property type="evidence" value="ECO:0007669"/>
    <property type="project" value="UniProtKB-ARBA"/>
</dbReference>
<dbReference type="GO" id="GO:0005819">
    <property type="term" value="C:spindle"/>
    <property type="evidence" value="ECO:0007669"/>
    <property type="project" value="UniProtKB-ARBA"/>
</dbReference>
<evidence type="ECO:0000256" key="1">
    <source>
        <dbReference type="ARBA" id="ARBA00004245"/>
    </source>
</evidence>
<dbReference type="Pfam" id="PF12348">
    <property type="entry name" value="CLASP_N"/>
    <property type="match status" value="1"/>
</dbReference>
<feature type="region of interest" description="Disordered" evidence="6">
    <location>
        <begin position="267"/>
        <end position="314"/>
    </location>
</feature>
<reference evidence="8" key="1">
    <citation type="submission" date="2016-10" db="EMBL/GenBank/DDBJ databases">
        <authorList>
            <person name="Benchimol M."/>
            <person name="Almeida L.G."/>
            <person name="Vasconcelos A.T."/>
            <person name="Perreira-Neves A."/>
            <person name="Rosa I.A."/>
            <person name="Tasca T."/>
            <person name="Bogo M.R."/>
            <person name="de Souza W."/>
        </authorList>
    </citation>
    <scope>NUCLEOTIDE SEQUENCE [LARGE SCALE GENOMIC DNA]</scope>
    <source>
        <strain evidence="8">K</strain>
    </source>
</reference>
<dbReference type="AlphaFoldDB" id="A0A1J4K2L4"/>
<evidence type="ECO:0000256" key="2">
    <source>
        <dbReference type="ARBA" id="ARBA00022490"/>
    </source>
</evidence>
<dbReference type="GO" id="GO:0031110">
    <property type="term" value="P:regulation of microtubule polymerization or depolymerization"/>
    <property type="evidence" value="ECO:0007669"/>
    <property type="project" value="UniProtKB-ARBA"/>
</dbReference>
<name>A0A1J4K2L4_9EUKA</name>
<dbReference type="InterPro" id="IPR016024">
    <property type="entry name" value="ARM-type_fold"/>
</dbReference>
<dbReference type="SMART" id="SM01349">
    <property type="entry name" value="TOG"/>
    <property type="match status" value="1"/>
</dbReference>
<dbReference type="EMBL" id="MLAK01000810">
    <property type="protein sequence ID" value="OHT03974.1"/>
    <property type="molecule type" value="Genomic_DNA"/>
</dbReference>
<evidence type="ECO:0000256" key="4">
    <source>
        <dbReference type="ARBA" id="ARBA00023212"/>
    </source>
</evidence>
<comment type="subcellular location">
    <subcellularLocation>
        <location evidence="1">Cytoplasm</location>
        <location evidence="1">Cytoskeleton</location>
    </subcellularLocation>
</comment>
<organism evidence="8 9">
    <name type="scientific">Tritrichomonas foetus</name>
    <dbReference type="NCBI Taxonomy" id="1144522"/>
    <lineage>
        <taxon>Eukaryota</taxon>
        <taxon>Metamonada</taxon>
        <taxon>Parabasalia</taxon>
        <taxon>Tritrichomonadida</taxon>
        <taxon>Tritrichomonadidae</taxon>
        <taxon>Tritrichomonas</taxon>
    </lineage>
</organism>
<feature type="domain" description="TOG" evidence="7">
    <location>
        <begin position="36"/>
        <end position="270"/>
    </location>
</feature>
<dbReference type="Proteomes" id="UP000179807">
    <property type="component" value="Unassembled WGS sequence"/>
</dbReference>
<keyword evidence="2" id="KW-0963">Cytoplasm</keyword>
<dbReference type="OrthoDB" id="46159at2759"/>
<keyword evidence="3" id="KW-0677">Repeat</keyword>
<sequence>MRKVGVTSRSTPQGDSSQQQIERLFATAGVDVEGIEISTPGEALSEIEDLIQKIQNGNEWDDQVSAMRRGMALINGGALEYDCFVKNLSRLYDGLTSAASNMRSALVKTSCLFISQLARELGQQFEMCGDYITPLSPQLSNGTQIVANSCKYAILTISRHCPARRILASVIDLTLSRGASQKAVAAEALSVILSTWPPEAIGTNWPRLLVSLQKLLNDASPNVRVFARRSAKALQFISPQKSREFLAKLDQRTKKAISEEVDTINREPKVEIPKRRAPSAQPARKFKSVKQTKKDSDDQIRSPNRYIKDGDEDEENYRIKETRRDNIRTNKNVNNRESNNNFNENIRENGKGNNNYNVNYNHGSNKDSMRVRNIKKDNLKTREFAKEKGNVNSIKEKKKEENYFALYEGQERVFIGIVKEYIDDGNSKELSPHMKEIALNILKCCSNETPAISVSALAVLHDVLLLFPKHFEPNLPLVVNVLLDRAIHGCPRAVSNAEIILQELPQHYDVNELIKLLENQHPSSSLLHFSANLAEQNGVDYEDQSVCFCLMSNAAKCAENNIKSQQIAARMIGRVFAENEDAFNAYTDTLNSSELFALQALVKPYFPTIEFQQPVIDVPQYNTKSARASLYEIQKVIETADEGREWNSARPRIYSELNQAMMQKSEVDTALIIAQKTLHLRGFEDFERMFPGIIFNARGQYSRIAEISLTMILHSVDLESLLRALQSNIKSENIIIAKNTLDYQTKIISTVSKLAVKPLMSILIPTLVETLKSKAPEIRKATVLCYVELCVVMGSEMDQYIKQLEKPQQKLITIFLARRSGK</sequence>
<dbReference type="RefSeq" id="XP_068357110.1">
    <property type="nucleotide sequence ID" value="XM_068506294.1"/>
</dbReference>
<feature type="repeat" description="HEAT" evidence="5">
    <location>
        <begin position="763"/>
        <end position="797"/>
    </location>
</feature>
<dbReference type="InterPro" id="IPR021133">
    <property type="entry name" value="HEAT_type_2"/>
</dbReference>
<dbReference type="GO" id="GO:0008017">
    <property type="term" value="F:microtubule binding"/>
    <property type="evidence" value="ECO:0007669"/>
    <property type="project" value="TreeGrafter"/>
</dbReference>
<evidence type="ECO:0000259" key="7">
    <source>
        <dbReference type="SMART" id="SM01349"/>
    </source>
</evidence>
<comment type="caution">
    <text evidence="8">The sequence shown here is derived from an EMBL/GenBank/DDBJ whole genome shotgun (WGS) entry which is preliminary data.</text>
</comment>
<feature type="compositionally biased region" description="Low complexity" evidence="6">
    <location>
        <begin position="331"/>
        <end position="344"/>
    </location>
</feature>
<evidence type="ECO:0000313" key="9">
    <source>
        <dbReference type="Proteomes" id="UP000179807"/>
    </source>
</evidence>
<dbReference type="PANTHER" id="PTHR21567">
    <property type="entry name" value="CLASP"/>
    <property type="match status" value="1"/>
</dbReference>
<protein>
    <recommendedName>
        <fullName evidence="7">TOG domain-containing protein</fullName>
    </recommendedName>
</protein>
<dbReference type="InterPro" id="IPR024395">
    <property type="entry name" value="CLASP_N_dom"/>
</dbReference>
<dbReference type="InterPro" id="IPR034085">
    <property type="entry name" value="TOG"/>
</dbReference>
<dbReference type="Gene3D" id="1.25.10.10">
    <property type="entry name" value="Leucine-rich Repeat Variant"/>
    <property type="match status" value="3"/>
</dbReference>
<gene>
    <name evidence="8" type="ORF">TRFO_28632</name>
</gene>
<dbReference type="GO" id="GO:0000226">
    <property type="term" value="P:microtubule cytoskeleton organization"/>
    <property type="evidence" value="ECO:0007669"/>
    <property type="project" value="TreeGrafter"/>
</dbReference>
<dbReference type="GO" id="GO:0005881">
    <property type="term" value="C:cytoplasmic microtubule"/>
    <property type="evidence" value="ECO:0007669"/>
    <property type="project" value="TreeGrafter"/>
</dbReference>
<dbReference type="PROSITE" id="PS50077">
    <property type="entry name" value="HEAT_REPEAT"/>
    <property type="match status" value="1"/>
</dbReference>
<evidence type="ECO:0000313" key="8">
    <source>
        <dbReference type="EMBL" id="OHT03974.1"/>
    </source>
</evidence>
<dbReference type="GeneID" id="94840998"/>
<dbReference type="InterPro" id="IPR011989">
    <property type="entry name" value="ARM-like"/>
</dbReference>
<proteinExistence type="predicted"/>
<dbReference type="PANTHER" id="PTHR21567:SF9">
    <property type="entry name" value="CLIP-ASSOCIATING PROTEIN"/>
    <property type="match status" value="1"/>
</dbReference>